<accession>A3ZVI3</accession>
<dbReference type="HOGENOM" id="CLU_3230373_0_0_0"/>
<gene>
    <name evidence="1" type="ORF">DSM3645_02598</name>
</gene>
<proteinExistence type="predicted"/>
<dbReference type="Proteomes" id="UP000004358">
    <property type="component" value="Unassembled WGS sequence"/>
</dbReference>
<reference evidence="1 2" key="1">
    <citation type="submission" date="2006-02" db="EMBL/GenBank/DDBJ databases">
        <authorList>
            <person name="Amann R."/>
            <person name="Ferriera S."/>
            <person name="Johnson J."/>
            <person name="Kravitz S."/>
            <person name="Halpern A."/>
            <person name="Remington K."/>
            <person name="Beeson K."/>
            <person name="Tran B."/>
            <person name="Rogers Y.-H."/>
            <person name="Friedman R."/>
            <person name="Venter J.C."/>
        </authorList>
    </citation>
    <scope>NUCLEOTIDE SEQUENCE [LARGE SCALE GENOMIC DNA]</scope>
    <source>
        <strain evidence="1 2">DSM 3645</strain>
    </source>
</reference>
<organism evidence="1 2">
    <name type="scientific">Blastopirellula marina DSM 3645</name>
    <dbReference type="NCBI Taxonomy" id="314230"/>
    <lineage>
        <taxon>Bacteria</taxon>
        <taxon>Pseudomonadati</taxon>
        <taxon>Planctomycetota</taxon>
        <taxon>Planctomycetia</taxon>
        <taxon>Pirellulales</taxon>
        <taxon>Pirellulaceae</taxon>
        <taxon>Blastopirellula</taxon>
    </lineage>
</organism>
<evidence type="ECO:0000313" key="1">
    <source>
        <dbReference type="EMBL" id="EAQ79329.1"/>
    </source>
</evidence>
<dbReference type="EMBL" id="AANZ01000014">
    <property type="protein sequence ID" value="EAQ79329.1"/>
    <property type="molecule type" value="Genomic_DNA"/>
</dbReference>
<protein>
    <submittedName>
        <fullName evidence="1">Uncharacterized protein</fullName>
    </submittedName>
</protein>
<dbReference type="STRING" id="314230.DSM3645_02598"/>
<name>A3ZVI3_9BACT</name>
<comment type="caution">
    <text evidence="1">The sequence shown here is derived from an EMBL/GenBank/DDBJ whole genome shotgun (WGS) entry which is preliminary data.</text>
</comment>
<dbReference type="AlphaFoldDB" id="A3ZVI3"/>
<evidence type="ECO:0000313" key="2">
    <source>
        <dbReference type="Proteomes" id="UP000004358"/>
    </source>
</evidence>
<sequence length="43" mass="4942">MVAKYKRTSGLNTRHCCLAVTNIRTPTERTVTDGKNFRFPSRN</sequence>